<dbReference type="InterPro" id="IPR020802">
    <property type="entry name" value="TesA-like"/>
</dbReference>
<evidence type="ECO:0000259" key="4">
    <source>
        <dbReference type="PROSITE" id="PS50075"/>
    </source>
</evidence>
<dbReference type="Proteomes" id="UP000305109">
    <property type="component" value="Unassembled WGS sequence"/>
</dbReference>
<dbReference type="InterPro" id="IPR045851">
    <property type="entry name" value="AMP-bd_C_sf"/>
</dbReference>
<evidence type="ECO:0000256" key="1">
    <source>
        <dbReference type="ARBA" id="ARBA00001957"/>
    </source>
</evidence>
<dbReference type="SMART" id="SM00823">
    <property type="entry name" value="PKS_PP"/>
    <property type="match status" value="1"/>
</dbReference>
<dbReference type="Gene3D" id="3.30.300.30">
    <property type="match status" value="1"/>
</dbReference>
<comment type="cofactor">
    <cofactor evidence="1">
        <name>pantetheine 4'-phosphate</name>
        <dbReference type="ChEBI" id="CHEBI:47942"/>
    </cofactor>
</comment>
<dbReference type="InterPro" id="IPR001031">
    <property type="entry name" value="Thioesterase"/>
</dbReference>
<dbReference type="InterPro" id="IPR025110">
    <property type="entry name" value="AMP-bd_C"/>
</dbReference>
<protein>
    <submittedName>
        <fullName evidence="5">Non-ribosomal peptide synthetase</fullName>
    </submittedName>
</protein>
<dbReference type="Pfam" id="PF13193">
    <property type="entry name" value="AMP-binding_C"/>
    <property type="match status" value="1"/>
</dbReference>
<evidence type="ECO:0000256" key="3">
    <source>
        <dbReference type="ARBA" id="ARBA00022553"/>
    </source>
</evidence>
<dbReference type="InterPro" id="IPR009081">
    <property type="entry name" value="PP-bd_ACP"/>
</dbReference>
<dbReference type="Pfam" id="PF00550">
    <property type="entry name" value="PP-binding"/>
    <property type="match status" value="1"/>
</dbReference>
<dbReference type="RefSeq" id="WP_246045237.1">
    <property type="nucleotide sequence ID" value="NZ_SUMD01000015.1"/>
</dbReference>
<dbReference type="SUPFAM" id="SSF53474">
    <property type="entry name" value="alpha/beta-Hydrolases"/>
    <property type="match status" value="1"/>
</dbReference>
<dbReference type="InterPro" id="IPR042099">
    <property type="entry name" value="ANL_N_sf"/>
</dbReference>
<dbReference type="InterPro" id="IPR006162">
    <property type="entry name" value="Ppantetheine_attach_site"/>
</dbReference>
<name>A0ABY2RDT6_9NOCA</name>
<gene>
    <name evidence="5" type="ORF">FCG67_22925</name>
</gene>
<feature type="non-terminal residue" evidence="5">
    <location>
        <position position="1"/>
    </location>
</feature>
<evidence type="ECO:0000313" key="5">
    <source>
        <dbReference type="EMBL" id="TJZ73900.1"/>
    </source>
</evidence>
<dbReference type="Gene3D" id="3.40.50.1820">
    <property type="entry name" value="alpha/beta hydrolase"/>
    <property type="match status" value="1"/>
</dbReference>
<dbReference type="InterPro" id="IPR020806">
    <property type="entry name" value="PKS_PP-bd"/>
</dbReference>
<dbReference type="Pfam" id="PF00975">
    <property type="entry name" value="Thioesterase"/>
    <property type="match status" value="1"/>
</dbReference>
<reference evidence="5 6" key="1">
    <citation type="submission" date="2019-04" db="EMBL/GenBank/DDBJ databases">
        <title>Rhodococcus oryzae sp. nov., a novel actinomycete isolated from rhizosphere soil of rice (Oryza sativa L.).</title>
        <authorList>
            <person name="Li C."/>
        </authorList>
    </citation>
    <scope>NUCLEOTIDE SEQUENCE [LARGE SCALE GENOMIC DNA]</scope>
    <source>
        <strain evidence="5 6">NEAU-CX67</strain>
    </source>
</reference>
<dbReference type="Gene3D" id="3.40.50.12780">
    <property type="entry name" value="N-terminal domain of ligase-like"/>
    <property type="match status" value="1"/>
</dbReference>
<organism evidence="5 6">
    <name type="scientific">Rhodococcus oryzae</name>
    <dbReference type="NCBI Taxonomy" id="2571143"/>
    <lineage>
        <taxon>Bacteria</taxon>
        <taxon>Bacillati</taxon>
        <taxon>Actinomycetota</taxon>
        <taxon>Actinomycetes</taxon>
        <taxon>Mycobacteriales</taxon>
        <taxon>Nocardiaceae</taxon>
        <taxon>Rhodococcus</taxon>
    </lineage>
</organism>
<evidence type="ECO:0000256" key="2">
    <source>
        <dbReference type="ARBA" id="ARBA00022450"/>
    </source>
</evidence>
<sequence length="454" mass="48111">GERMYRTGDLVTWTAGGELEYIGRTDFQVKLRGLRIELGEIESAMLGLDGVDQAVAVVRQDGLGHQQLVGYVVGDPSFDPGVARASLGRALPEYMIPSVFVALGELPLNASGKLHRSALPAPEPVAREYRVPVSTTEVAIAEVLAEVLGVGRVGLDDNFFELGGNSLIATGVVARLSARLGSEVRLQWMFSDPTPAGLADRIDSGTSADADGEASFEVLLPIRVGGSEPPLFCVHPIGGLSWAFAGLVRHLESDRGIYGLQSPALGSSGWAPGSIGEWADRYVREIRSVQPEGPYHLLGWSLGGVIAQAMAVQLQSEGEDVALLAMMDSFADHEAAPARSVLDEPTPDELIGGLVPEGIRIDDRAQAVESVVESLALLAAHRPKSFAGDVVYFTAAQEDRSGSLGASTWRSVVDGAIHNHPVESTHWGMASPEALAVIAGILDDWWTGAEAVTR</sequence>
<dbReference type="PANTHER" id="PTHR45527:SF1">
    <property type="entry name" value="FATTY ACID SYNTHASE"/>
    <property type="match status" value="1"/>
</dbReference>
<dbReference type="InterPro" id="IPR036736">
    <property type="entry name" value="ACP-like_sf"/>
</dbReference>
<evidence type="ECO:0000313" key="6">
    <source>
        <dbReference type="Proteomes" id="UP000305109"/>
    </source>
</evidence>
<keyword evidence="2" id="KW-0596">Phosphopantetheine</keyword>
<feature type="domain" description="Carrier" evidence="4">
    <location>
        <begin position="131"/>
        <end position="206"/>
    </location>
</feature>
<dbReference type="PROSITE" id="PS50075">
    <property type="entry name" value="CARRIER"/>
    <property type="match status" value="1"/>
</dbReference>
<comment type="caution">
    <text evidence="5">The sequence shown here is derived from an EMBL/GenBank/DDBJ whole genome shotgun (WGS) entry which is preliminary data.</text>
</comment>
<dbReference type="PANTHER" id="PTHR45527">
    <property type="entry name" value="NONRIBOSOMAL PEPTIDE SYNTHETASE"/>
    <property type="match status" value="1"/>
</dbReference>
<proteinExistence type="predicted"/>
<dbReference type="SUPFAM" id="SSF56801">
    <property type="entry name" value="Acetyl-CoA synthetase-like"/>
    <property type="match status" value="1"/>
</dbReference>
<keyword evidence="3" id="KW-0597">Phosphoprotein</keyword>
<keyword evidence="6" id="KW-1185">Reference proteome</keyword>
<dbReference type="PROSITE" id="PS00012">
    <property type="entry name" value="PHOSPHOPANTETHEINE"/>
    <property type="match status" value="1"/>
</dbReference>
<dbReference type="SUPFAM" id="SSF47336">
    <property type="entry name" value="ACP-like"/>
    <property type="match status" value="1"/>
</dbReference>
<dbReference type="InterPro" id="IPR029058">
    <property type="entry name" value="AB_hydrolase_fold"/>
</dbReference>
<dbReference type="EMBL" id="SUMD01000015">
    <property type="protein sequence ID" value="TJZ73900.1"/>
    <property type="molecule type" value="Genomic_DNA"/>
</dbReference>
<dbReference type="SMART" id="SM00824">
    <property type="entry name" value="PKS_TE"/>
    <property type="match status" value="1"/>
</dbReference>
<accession>A0ABY2RDT6</accession>